<dbReference type="Gene3D" id="3.40.50.620">
    <property type="entry name" value="HUPs"/>
    <property type="match status" value="2"/>
</dbReference>
<feature type="binding site" evidence="17">
    <location>
        <begin position="504"/>
        <end position="505"/>
    </location>
    <ligand>
        <name>substrate</name>
    </ligand>
</feature>
<protein>
    <recommendedName>
        <fullName evidence="15">Isoleucine--tRNA ligase</fullName>
        <ecNumber evidence="15">6.1.1.5</ecNumber>
    </recommendedName>
    <alternativeName>
        <fullName evidence="15">Isoleucyl-tRNA synthetase</fullName>
        <shortName evidence="15">IleRS</shortName>
    </alternativeName>
</protein>
<dbReference type="InterPro" id="IPR001345">
    <property type="entry name" value="PG/BPGM_mutase_AS"/>
</dbReference>
<dbReference type="GO" id="GO:0004822">
    <property type="term" value="F:isoleucine-tRNA ligase activity"/>
    <property type="evidence" value="ECO:0007669"/>
    <property type="project" value="UniProtKB-UniRule"/>
</dbReference>
<dbReference type="Gene3D" id="3.90.740.10">
    <property type="entry name" value="Valyl/Leucyl/Isoleucyl-tRNA synthetase, editing domain"/>
    <property type="match status" value="1"/>
</dbReference>
<evidence type="ECO:0000256" key="5">
    <source>
        <dbReference type="ARBA" id="ARBA00022490"/>
    </source>
</evidence>
<dbReference type="PANTHER" id="PTHR42780">
    <property type="entry name" value="SOLEUCYL-TRNA SYNTHETASE"/>
    <property type="match status" value="1"/>
</dbReference>
<dbReference type="STRING" id="1618665.UY55_C0001G0090"/>
<dbReference type="InterPro" id="IPR029033">
    <property type="entry name" value="His_PPase_superfam"/>
</dbReference>
<dbReference type="FunFam" id="3.40.50.620:FF:000063">
    <property type="entry name" value="Isoleucine--tRNA ligase"/>
    <property type="match status" value="1"/>
</dbReference>
<gene>
    <name evidence="15" type="primary">ileS</name>
    <name evidence="20" type="ORF">UY55_C0001G0090</name>
</gene>
<dbReference type="PATRIC" id="fig|1618665.3.peg.93"/>
<evidence type="ECO:0000256" key="8">
    <source>
        <dbReference type="ARBA" id="ARBA00022741"/>
    </source>
</evidence>
<evidence type="ECO:0000256" key="15">
    <source>
        <dbReference type="HAMAP-Rule" id="MF_02003"/>
    </source>
</evidence>
<dbReference type="PROSITE" id="PS00175">
    <property type="entry name" value="PG_MUTASE"/>
    <property type="match status" value="1"/>
</dbReference>
<keyword evidence="7 15" id="KW-0479">Metal-binding</keyword>
<evidence type="ECO:0000256" key="6">
    <source>
        <dbReference type="ARBA" id="ARBA00022598"/>
    </source>
</evidence>
<dbReference type="InterPro" id="IPR002300">
    <property type="entry name" value="aa-tRNA-synth_Ia"/>
</dbReference>
<comment type="similarity">
    <text evidence="3 15">Belongs to the class-I aminoacyl-tRNA synthetase family. IleS type 2 subfamily.</text>
</comment>
<evidence type="ECO:0000256" key="9">
    <source>
        <dbReference type="ARBA" id="ARBA00022833"/>
    </source>
</evidence>
<dbReference type="InterPro" id="IPR013078">
    <property type="entry name" value="His_Pase_superF_clade-1"/>
</dbReference>
<evidence type="ECO:0000256" key="11">
    <source>
        <dbReference type="ARBA" id="ARBA00022917"/>
    </source>
</evidence>
<keyword evidence="6 15" id="KW-0436">Ligase</keyword>
<sequence length="1140" mass="131376">MLKNLKEFSLPKIEEKVLEFWKSDRIFEKSLAKTKRGKKFVFYEGPPTANGRPGIHHVLARVFKDIVLRYKTMAGFYAPRRGGWDTHGLPVEIEVEKSLGLKSKAEIEKFGIAEFNKKCRESVWKYKNEWERFTERIGFWLDLKNPYITYENSYIETLWWIIQQIAKRKLLYKGHKVVPWCSRCGTSLSSHEMALGYNEVEDTSVYVKFKIKNRPNTYILSWTTTLWTLPGNVALAVGEKIKYLEQEIKGERLIYAKYSPIARELGQIGKELSGKSLVGLEYEPLFKIKPLQNGKSHKIYAADFVTTTEGTGVVHTAVMYGEDDYNLGKKVGLPQHHTVDEKGKFTKDVAGFEGMYVKAKETEEKIVKYLERNGNLLKTEKYLHEYPFCWRCNTPLIYYARDSWFVVMSKLRSKLQKANGKINWIPAHIKTGRFGEWLREAKDWNFSRERYWGTPLPVWQCEKCAEAKVIGGFDELEKLAGKSTNCYILVRHGQAQSNLDHKVTGWPEKTKAHLTLFGRVEVEKLAKKLAKTKVHYIYSSDLTRTKETEQILADIFKGEKVYFDERLREINTGKFNGCHDSAYHAYFTSILEKFTKVPPGGESLSDLRKRLFGLISELEKKHQNKTIVIVSHEYPIWMLWQMMTGASNDEAALEHERRGEDFIGTGEAEEIKMRNLPRDETGLFDVHRPYVDEVKFGCVKPRCNGKMKRVKEVVDAWFDSGAMPFASSAPIPADYISEAVDQTRGWFYTLLAVAVLMNKGNPYRNVICLGHVLDKYGRKMSKSKGNVVDPWQMIEKYGTDAVRWYLYTINPPGEPKKFDEADLGKALRQTISLIYNSFVFFETYASKNTRYQIPNTKNVLDRWVIARLAEAVKAATAGMDKYDVGGAAHAIEEFVSDLSRWYIRRSRRRLQKPDGQKDYNAASETLGFVLLELSKLLAPFTPFFAEALYKSLVINHGSSVHLENWPKIVGKTDKKLLGEMKNARLIASSALAKRAELGIKVRQPLNELKIKNQELKSKEITEILKDEVNVKKIAFDRKLKEDIWLDAEITHELKEEGWLRELVRMIQGLRQDAGLTPKTQIILVVESPGELNHVVQANENLIKKEVNAKSVEYGRSHKFESELETKIDDWPVWIALRKPL</sequence>
<feature type="active site" description="Proton donor/acceptor" evidence="16">
    <location>
        <position position="569"/>
    </location>
</feature>
<dbReference type="InterPro" id="IPR009080">
    <property type="entry name" value="tRNAsynth_Ia_anticodon-bd"/>
</dbReference>
<evidence type="ECO:0000256" key="14">
    <source>
        <dbReference type="ARBA" id="ARBA00048359"/>
    </source>
</evidence>
<feature type="domain" description="Aminoacyl-tRNA synthetase class Ia" evidence="18">
    <location>
        <begin position="702"/>
        <end position="807"/>
    </location>
</feature>
<dbReference type="GO" id="GO:0006428">
    <property type="term" value="P:isoleucyl-tRNA aminoacylation"/>
    <property type="evidence" value="ECO:0007669"/>
    <property type="project" value="UniProtKB-UniRule"/>
</dbReference>
<reference evidence="20 21" key="1">
    <citation type="journal article" date="2015" name="Nature">
        <title>rRNA introns, odd ribosomes, and small enigmatic genomes across a large radiation of phyla.</title>
        <authorList>
            <person name="Brown C.T."/>
            <person name="Hug L.A."/>
            <person name="Thomas B.C."/>
            <person name="Sharon I."/>
            <person name="Castelle C.J."/>
            <person name="Singh A."/>
            <person name="Wilkins M.J."/>
            <person name="Williams K.H."/>
            <person name="Banfield J.F."/>
        </authorList>
    </citation>
    <scope>NUCLEOTIDE SEQUENCE [LARGE SCALE GENOMIC DNA]</scope>
</reference>
<comment type="domain">
    <text evidence="15">IleRS has two distinct active sites: one for aminoacylation and one for editing. The misactivated valine is translocated from the active site to the editing site, which sterically excludes the correctly activated isoleucine. The single editing site contains two valyl binding pockets, one specific for each substrate (Val-AMP or Val-tRNA(Ile)).</text>
</comment>
<evidence type="ECO:0000256" key="10">
    <source>
        <dbReference type="ARBA" id="ARBA00022840"/>
    </source>
</evidence>
<comment type="subunit">
    <text evidence="4 15">Monomer.</text>
</comment>
<feature type="short sequence motif" description="'KMSKS' region" evidence="15">
    <location>
        <begin position="779"/>
        <end position="783"/>
    </location>
</feature>
<dbReference type="PANTHER" id="PTHR42780:SF1">
    <property type="entry name" value="ISOLEUCINE--TRNA LIGASE, CYTOPLASMIC"/>
    <property type="match status" value="1"/>
</dbReference>
<dbReference type="InterPro" id="IPR009008">
    <property type="entry name" value="Val/Leu/Ile-tRNA-synth_edit"/>
</dbReference>
<evidence type="ECO:0000256" key="17">
    <source>
        <dbReference type="PIRSR" id="PIRSR613078-2"/>
    </source>
</evidence>
<feature type="domain" description="Methionyl/Valyl/Leucyl/Isoleucyl-tRNA synthetase anticodon-binding" evidence="19">
    <location>
        <begin position="861"/>
        <end position="1006"/>
    </location>
</feature>
<evidence type="ECO:0000313" key="21">
    <source>
        <dbReference type="Proteomes" id="UP000034224"/>
    </source>
</evidence>
<feature type="active site" description="Tele-phosphohistidine intermediate" evidence="16">
    <location>
        <position position="492"/>
    </location>
</feature>
<dbReference type="GO" id="GO:0002161">
    <property type="term" value="F:aminoacyl-tRNA deacylase activity"/>
    <property type="evidence" value="ECO:0007669"/>
    <property type="project" value="InterPro"/>
</dbReference>
<dbReference type="Proteomes" id="UP000034224">
    <property type="component" value="Unassembled WGS sequence"/>
</dbReference>
<keyword evidence="9 15" id="KW-0862">Zinc</keyword>
<keyword evidence="5 15" id="KW-0963">Cytoplasm</keyword>
<dbReference type="InterPro" id="IPR014729">
    <property type="entry name" value="Rossmann-like_a/b/a_fold"/>
</dbReference>
<comment type="caution">
    <text evidence="20">The sequence shown here is derived from an EMBL/GenBank/DDBJ whole genome shotgun (WGS) entry which is preliminary data.</text>
</comment>
<keyword evidence="8 15" id="KW-0547">Nucleotide-binding</keyword>
<name>A0A0G1W977_9BACT</name>
<dbReference type="Pfam" id="PF00133">
    <property type="entry name" value="tRNA-synt_1"/>
    <property type="match status" value="2"/>
</dbReference>
<dbReference type="Gene3D" id="1.10.730.10">
    <property type="entry name" value="Isoleucyl-tRNA Synthetase, Domain 1"/>
    <property type="match status" value="1"/>
</dbReference>
<proteinExistence type="inferred from homology"/>
<dbReference type="Pfam" id="PF08264">
    <property type="entry name" value="Anticodon_1"/>
    <property type="match status" value="1"/>
</dbReference>
<evidence type="ECO:0000256" key="12">
    <source>
        <dbReference type="ARBA" id="ARBA00023146"/>
    </source>
</evidence>
<dbReference type="AlphaFoldDB" id="A0A0G1W977"/>
<accession>A0A0G1W977</accession>
<keyword evidence="11 15" id="KW-0648">Protein biosynthesis</keyword>
<dbReference type="GO" id="GO:0005524">
    <property type="term" value="F:ATP binding"/>
    <property type="evidence" value="ECO:0007669"/>
    <property type="project" value="UniProtKB-UniRule"/>
</dbReference>
<dbReference type="PRINTS" id="PR00984">
    <property type="entry name" value="TRNASYNTHILE"/>
</dbReference>
<dbReference type="SUPFAM" id="SSF47323">
    <property type="entry name" value="Anticodon-binding domain of a subclass of class I aminoacyl-tRNA synthetases"/>
    <property type="match status" value="2"/>
</dbReference>
<dbReference type="CDD" id="cd07067">
    <property type="entry name" value="HP_PGM_like"/>
    <property type="match status" value="1"/>
</dbReference>
<keyword evidence="10 15" id="KW-0067">ATP-binding</keyword>
<dbReference type="GO" id="GO:0008270">
    <property type="term" value="F:zinc ion binding"/>
    <property type="evidence" value="ECO:0007669"/>
    <property type="project" value="UniProtKB-UniRule"/>
</dbReference>
<feature type="short sequence motif" description="'HIGH' region" evidence="15">
    <location>
        <begin position="47"/>
        <end position="57"/>
    </location>
</feature>
<dbReference type="EC" id="6.1.1.5" evidence="15"/>
<dbReference type="Pfam" id="PF00300">
    <property type="entry name" value="His_Phos_1"/>
    <property type="match status" value="1"/>
</dbReference>
<keyword evidence="12 15" id="KW-0030">Aminoacyl-tRNA synthetase</keyword>
<feature type="binding site" evidence="17">
    <location>
        <position position="544"/>
    </location>
    <ligand>
        <name>substrate</name>
    </ligand>
</feature>
<dbReference type="SMART" id="SM00855">
    <property type="entry name" value="PGAM"/>
    <property type="match status" value="1"/>
</dbReference>
<dbReference type="InterPro" id="IPR002301">
    <property type="entry name" value="Ile-tRNA-ligase"/>
</dbReference>
<dbReference type="EMBL" id="LCQK01000001">
    <property type="protein sequence ID" value="KKW15336.1"/>
    <property type="molecule type" value="Genomic_DNA"/>
</dbReference>
<evidence type="ECO:0000256" key="3">
    <source>
        <dbReference type="ARBA" id="ARBA00007078"/>
    </source>
</evidence>
<dbReference type="InterPro" id="IPR013155">
    <property type="entry name" value="M/V/L/I-tRNA-synth_anticd-bd"/>
</dbReference>
<dbReference type="Pfam" id="PF19302">
    <property type="entry name" value="DUF5915"/>
    <property type="match status" value="1"/>
</dbReference>
<dbReference type="HAMAP" id="MF_02003">
    <property type="entry name" value="Ile_tRNA_synth_type2"/>
    <property type="match status" value="1"/>
</dbReference>
<dbReference type="SUPFAM" id="SSF52374">
    <property type="entry name" value="Nucleotidylyl transferase"/>
    <property type="match status" value="1"/>
</dbReference>
<dbReference type="InterPro" id="IPR023586">
    <property type="entry name" value="Ile-tRNA-ligase_type2"/>
</dbReference>
<dbReference type="SUPFAM" id="SSF53254">
    <property type="entry name" value="Phosphoglycerate mutase-like"/>
    <property type="match status" value="1"/>
</dbReference>
<organism evidence="20 21">
    <name type="scientific">Candidatus Jorgensenbacteria bacterium GW2011_GWB1_50_10</name>
    <dbReference type="NCBI Taxonomy" id="1618665"/>
    <lineage>
        <taxon>Bacteria</taxon>
        <taxon>Candidatus Joergenseniibacteriota</taxon>
    </lineage>
</organism>
<evidence type="ECO:0000256" key="1">
    <source>
        <dbReference type="ARBA" id="ARBA00001947"/>
    </source>
</evidence>
<feature type="domain" description="Aminoacyl-tRNA synthetase class Ia" evidence="18">
    <location>
        <begin position="17"/>
        <end position="478"/>
    </location>
</feature>
<comment type="function">
    <text evidence="13 15">Catalyzes the attachment of isoleucine to tRNA(Ile). As IleRS can inadvertently accommodate and process structurally similar amino acids such as valine, to avoid such errors it has two additional distinct tRNA(Ile)-dependent editing activities. One activity is designated as 'pretransfer' editing and involves the hydrolysis of activated Val-AMP. The other activity is designated 'posttransfer' editing and involves deacylation of mischarged Val-tRNA(Ile).</text>
</comment>
<dbReference type="Gene3D" id="3.40.50.1240">
    <property type="entry name" value="Phosphoglycerate mutase-like"/>
    <property type="match status" value="1"/>
</dbReference>
<evidence type="ECO:0000259" key="19">
    <source>
        <dbReference type="Pfam" id="PF08264"/>
    </source>
</evidence>
<evidence type="ECO:0000256" key="4">
    <source>
        <dbReference type="ARBA" id="ARBA00011245"/>
    </source>
</evidence>
<evidence type="ECO:0000256" key="16">
    <source>
        <dbReference type="PIRSR" id="PIRSR613078-1"/>
    </source>
</evidence>
<evidence type="ECO:0000313" key="20">
    <source>
        <dbReference type="EMBL" id="KKW15336.1"/>
    </source>
</evidence>
<evidence type="ECO:0000259" key="18">
    <source>
        <dbReference type="Pfam" id="PF00133"/>
    </source>
</evidence>
<evidence type="ECO:0000256" key="2">
    <source>
        <dbReference type="ARBA" id="ARBA00004496"/>
    </source>
</evidence>
<evidence type="ECO:0000256" key="13">
    <source>
        <dbReference type="ARBA" id="ARBA00025217"/>
    </source>
</evidence>
<comment type="cofactor">
    <cofactor evidence="1 15">
        <name>Zn(2+)</name>
        <dbReference type="ChEBI" id="CHEBI:29105"/>
    </cofactor>
</comment>
<comment type="catalytic activity">
    <reaction evidence="14 15">
        <text>tRNA(Ile) + L-isoleucine + ATP = L-isoleucyl-tRNA(Ile) + AMP + diphosphate</text>
        <dbReference type="Rhea" id="RHEA:11060"/>
        <dbReference type="Rhea" id="RHEA-COMP:9666"/>
        <dbReference type="Rhea" id="RHEA-COMP:9695"/>
        <dbReference type="ChEBI" id="CHEBI:30616"/>
        <dbReference type="ChEBI" id="CHEBI:33019"/>
        <dbReference type="ChEBI" id="CHEBI:58045"/>
        <dbReference type="ChEBI" id="CHEBI:78442"/>
        <dbReference type="ChEBI" id="CHEBI:78528"/>
        <dbReference type="ChEBI" id="CHEBI:456215"/>
        <dbReference type="EC" id="6.1.1.5"/>
    </reaction>
</comment>
<comment type="subcellular location">
    <subcellularLocation>
        <location evidence="2 15">Cytoplasm</location>
    </subcellularLocation>
</comment>
<dbReference type="GO" id="GO:0005737">
    <property type="term" value="C:cytoplasm"/>
    <property type="evidence" value="ECO:0007669"/>
    <property type="project" value="UniProtKB-SubCell"/>
</dbReference>
<feature type="binding site" evidence="15">
    <location>
        <position position="782"/>
    </location>
    <ligand>
        <name>ATP</name>
        <dbReference type="ChEBI" id="CHEBI:30616"/>
    </ligand>
</feature>
<dbReference type="SUPFAM" id="SSF50677">
    <property type="entry name" value="ValRS/IleRS/LeuRS editing domain"/>
    <property type="match status" value="1"/>
</dbReference>
<evidence type="ECO:0000256" key="7">
    <source>
        <dbReference type="ARBA" id="ARBA00022723"/>
    </source>
</evidence>
<feature type="binding site" evidence="17">
    <location>
        <begin position="491"/>
        <end position="498"/>
    </location>
    <ligand>
        <name>substrate</name>
    </ligand>
</feature>